<name>A0AAU7CEN6_9BACT</name>
<proteinExistence type="predicted"/>
<organism evidence="1">
    <name type="scientific">Singulisphaera sp. Ch08</name>
    <dbReference type="NCBI Taxonomy" id="3120278"/>
    <lineage>
        <taxon>Bacteria</taxon>
        <taxon>Pseudomonadati</taxon>
        <taxon>Planctomycetota</taxon>
        <taxon>Planctomycetia</taxon>
        <taxon>Isosphaerales</taxon>
        <taxon>Isosphaeraceae</taxon>
        <taxon>Singulisphaera</taxon>
    </lineage>
</organism>
<protein>
    <submittedName>
        <fullName evidence="1">Uncharacterized protein</fullName>
    </submittedName>
</protein>
<dbReference type="RefSeq" id="WP_406696296.1">
    <property type="nucleotide sequence ID" value="NZ_CP155447.1"/>
</dbReference>
<accession>A0AAU7CEN6</accession>
<dbReference type="EMBL" id="CP155447">
    <property type="protein sequence ID" value="XBH03558.1"/>
    <property type="molecule type" value="Genomic_DNA"/>
</dbReference>
<dbReference type="AlphaFoldDB" id="A0AAU7CEN6"/>
<sequence length="102" mass="11536">MVDEEVRNAADDFTAAFTDETGFGTAWVLLWLIMEAEHHAMALALIGDDDDDDDDAIASEALKEWAEPQLVAFRRDEEVPMISWRRVARILRNHLPAPADEI</sequence>
<gene>
    <name evidence="1" type="ORF">V5E97_35420</name>
</gene>
<reference evidence="1" key="1">
    <citation type="submission" date="2024-05" db="EMBL/GenBank/DDBJ databases">
        <title>Planctomycetes of the genus Singulisphaera possess chitinolytic capabilities.</title>
        <authorList>
            <person name="Ivanova A."/>
        </authorList>
    </citation>
    <scope>NUCLEOTIDE SEQUENCE</scope>
    <source>
        <strain evidence="1">Ch08T</strain>
    </source>
</reference>
<evidence type="ECO:0000313" key="1">
    <source>
        <dbReference type="EMBL" id="XBH03558.1"/>
    </source>
</evidence>